<dbReference type="NCBIfam" id="TIGR01420">
    <property type="entry name" value="pilT_fam"/>
    <property type="match status" value="1"/>
</dbReference>
<evidence type="ECO:0000256" key="1">
    <source>
        <dbReference type="ARBA" id="ARBA00006611"/>
    </source>
</evidence>
<dbReference type="CDD" id="cd01131">
    <property type="entry name" value="PilT"/>
    <property type="match status" value="1"/>
</dbReference>
<gene>
    <name evidence="3" type="ORF">HDG70_000210</name>
</gene>
<protein>
    <submittedName>
        <fullName evidence="3">Twitching motility protein PilT</fullName>
    </submittedName>
</protein>
<dbReference type="EMBL" id="JACCBS010000001">
    <property type="protein sequence ID" value="NYE56504.1"/>
    <property type="molecule type" value="Genomic_DNA"/>
</dbReference>
<dbReference type="SUPFAM" id="SSF52540">
    <property type="entry name" value="P-loop containing nucleoside triphosphate hydrolases"/>
    <property type="match status" value="1"/>
</dbReference>
<keyword evidence="4" id="KW-1185">Reference proteome</keyword>
<dbReference type="Gene3D" id="3.30.450.90">
    <property type="match status" value="1"/>
</dbReference>
<dbReference type="InterPro" id="IPR006321">
    <property type="entry name" value="PilT/PilU"/>
</dbReference>
<dbReference type="SMART" id="SM00382">
    <property type="entry name" value="AAA"/>
    <property type="match status" value="1"/>
</dbReference>
<proteinExistence type="inferred from homology"/>
<dbReference type="PANTHER" id="PTHR30486">
    <property type="entry name" value="TWITCHING MOTILITY PROTEIN PILT"/>
    <property type="match status" value="1"/>
</dbReference>
<dbReference type="InterPro" id="IPR003593">
    <property type="entry name" value="AAA+_ATPase"/>
</dbReference>
<feature type="domain" description="Bacterial type II secretion system protein E" evidence="2">
    <location>
        <begin position="205"/>
        <end position="219"/>
    </location>
</feature>
<dbReference type="PROSITE" id="PS00662">
    <property type="entry name" value="T2SP_E"/>
    <property type="match status" value="1"/>
</dbReference>
<dbReference type="InterPro" id="IPR001482">
    <property type="entry name" value="T2SS/T4SS_dom"/>
</dbReference>
<dbReference type="InterPro" id="IPR050921">
    <property type="entry name" value="T4SS_GSP_E_ATPase"/>
</dbReference>
<dbReference type="PANTHER" id="PTHR30486:SF16">
    <property type="entry name" value="TWITCHING MOTILITY PROTEIN PILT"/>
    <property type="match status" value="1"/>
</dbReference>
<evidence type="ECO:0000313" key="3">
    <source>
        <dbReference type="EMBL" id="NYE56504.1"/>
    </source>
</evidence>
<dbReference type="InterPro" id="IPR027417">
    <property type="entry name" value="P-loop_NTPase"/>
</dbReference>
<dbReference type="Proteomes" id="UP000604066">
    <property type="component" value="Unassembled WGS sequence"/>
</dbReference>
<dbReference type="Pfam" id="PF00437">
    <property type="entry name" value="T2SSE"/>
    <property type="match status" value="1"/>
</dbReference>
<accession>A0ABX2R5R0</accession>
<name>A0ABX2R5R0_9THEO</name>
<dbReference type="RefSeq" id="WP_028051385.1">
    <property type="nucleotide sequence ID" value="NZ_ATYG01000001.1"/>
</dbReference>
<reference evidence="3 4" key="1">
    <citation type="submission" date="2020-07" db="EMBL/GenBank/DDBJ databases">
        <title>Genomic Encyclopedia of Type Strains, Phase III (KMG-III): the genomes of soil and plant-associated and newly described type strains.</title>
        <authorList>
            <person name="Whitman W."/>
        </authorList>
    </citation>
    <scope>NUCLEOTIDE SEQUENCE [LARGE SCALE GENOMIC DNA]</scope>
    <source>
        <strain evidence="3 4">DSM 11255</strain>
    </source>
</reference>
<sequence>MINELLRLMVEFKASDLHLTVNFPPAYRIHGNIRPLTELARENPGIPQSLARLLTMSDTETMARTIMSTEQWEKFAKMGELDFAYSLPDVGRFRVNVFRQRGAVALVLRHINSKILSFKELGLPEVIADLSRKNRGIVLVTGPTGSGKSTTLASMIDLINSERACHIITLEDPIEYLHTHKKSVVNQREIGSDTESFAKALRAAMREDPDVILVGEMRDLETISIAITAAETGHLVFATLHTSSAAETIDRIIDVFPPSQQQQIRVQLSTTLQGIIAQQLIPRLDGKGRVVAVEVMVATPAIRNLIREGKTHQIPAQIQTGAKYGMQTLDMALAKLYQNRLISYEEAISRAHDAESLARMLY</sequence>
<evidence type="ECO:0000313" key="4">
    <source>
        <dbReference type="Proteomes" id="UP000604066"/>
    </source>
</evidence>
<evidence type="ECO:0000259" key="2">
    <source>
        <dbReference type="PROSITE" id="PS00662"/>
    </source>
</evidence>
<comment type="caution">
    <text evidence="3">The sequence shown here is derived from an EMBL/GenBank/DDBJ whole genome shotgun (WGS) entry which is preliminary data.</text>
</comment>
<comment type="similarity">
    <text evidence="1">Belongs to the GSP E family.</text>
</comment>
<organism evidence="3 4">
    <name type="scientific">Carboxydothermus ferrireducens DSM 11255</name>
    <dbReference type="NCBI Taxonomy" id="1119529"/>
    <lineage>
        <taxon>Bacteria</taxon>
        <taxon>Bacillati</taxon>
        <taxon>Bacillota</taxon>
        <taxon>Clostridia</taxon>
        <taxon>Thermoanaerobacterales</taxon>
        <taxon>Thermoanaerobacteraceae</taxon>
        <taxon>Carboxydothermus</taxon>
    </lineage>
</organism>
<dbReference type="Gene3D" id="3.40.50.300">
    <property type="entry name" value="P-loop containing nucleotide triphosphate hydrolases"/>
    <property type="match status" value="1"/>
</dbReference>